<sequence>MLALQSFLPAVLISLTPSILRGIFTLRFGSPTKSDISW</sequence>
<accession>A0A5B7J5Q6</accession>
<dbReference type="AlphaFoldDB" id="A0A5B7J5Q6"/>
<reference evidence="1 2" key="1">
    <citation type="submission" date="2019-05" db="EMBL/GenBank/DDBJ databases">
        <title>Another draft genome of Portunus trituberculatus and its Hox gene families provides insights of decapod evolution.</title>
        <authorList>
            <person name="Jeong J.-H."/>
            <person name="Song I."/>
            <person name="Kim S."/>
            <person name="Choi T."/>
            <person name="Kim D."/>
            <person name="Ryu S."/>
            <person name="Kim W."/>
        </authorList>
    </citation>
    <scope>NUCLEOTIDE SEQUENCE [LARGE SCALE GENOMIC DNA]</scope>
    <source>
        <tissue evidence="1">Muscle</tissue>
    </source>
</reference>
<comment type="caution">
    <text evidence="1">The sequence shown here is derived from an EMBL/GenBank/DDBJ whole genome shotgun (WGS) entry which is preliminary data.</text>
</comment>
<dbReference type="EMBL" id="VSRR010083237">
    <property type="protein sequence ID" value="MPC90105.1"/>
    <property type="molecule type" value="Genomic_DNA"/>
</dbReference>
<dbReference type="Proteomes" id="UP000324222">
    <property type="component" value="Unassembled WGS sequence"/>
</dbReference>
<name>A0A5B7J5Q6_PORTR</name>
<organism evidence="1 2">
    <name type="scientific">Portunus trituberculatus</name>
    <name type="common">Swimming crab</name>
    <name type="synonym">Neptunus trituberculatus</name>
    <dbReference type="NCBI Taxonomy" id="210409"/>
    <lineage>
        <taxon>Eukaryota</taxon>
        <taxon>Metazoa</taxon>
        <taxon>Ecdysozoa</taxon>
        <taxon>Arthropoda</taxon>
        <taxon>Crustacea</taxon>
        <taxon>Multicrustacea</taxon>
        <taxon>Malacostraca</taxon>
        <taxon>Eumalacostraca</taxon>
        <taxon>Eucarida</taxon>
        <taxon>Decapoda</taxon>
        <taxon>Pleocyemata</taxon>
        <taxon>Brachyura</taxon>
        <taxon>Eubrachyura</taxon>
        <taxon>Portunoidea</taxon>
        <taxon>Portunidae</taxon>
        <taxon>Portuninae</taxon>
        <taxon>Portunus</taxon>
    </lineage>
</organism>
<evidence type="ECO:0000313" key="2">
    <source>
        <dbReference type="Proteomes" id="UP000324222"/>
    </source>
</evidence>
<keyword evidence="2" id="KW-1185">Reference proteome</keyword>
<protein>
    <submittedName>
        <fullName evidence="1">Uncharacterized protein</fullName>
    </submittedName>
</protein>
<evidence type="ECO:0000313" key="1">
    <source>
        <dbReference type="EMBL" id="MPC90105.1"/>
    </source>
</evidence>
<proteinExistence type="predicted"/>
<gene>
    <name evidence="1" type="ORF">E2C01_085073</name>
</gene>